<dbReference type="EMBL" id="JALAZD010000001">
    <property type="protein sequence ID" value="MCI0125559.1"/>
    <property type="molecule type" value="Genomic_DNA"/>
</dbReference>
<dbReference type="Proteomes" id="UP001156140">
    <property type="component" value="Unassembled WGS sequence"/>
</dbReference>
<reference evidence="2" key="1">
    <citation type="submission" date="2022-03" db="EMBL/GenBank/DDBJ databases">
        <title>The complete genome sequence of a Methyloterrigena soli.</title>
        <authorList>
            <person name="Zi Z."/>
        </authorList>
    </citation>
    <scope>NUCLEOTIDE SEQUENCE</scope>
    <source>
        <strain evidence="2">M48</strain>
    </source>
</reference>
<accession>A0AA41QKR5</accession>
<name>A0AA41QKR5_9HYPH</name>
<proteinExistence type="predicted"/>
<organism evidence="2 3">
    <name type="scientific">Paradevosia shaoguanensis</name>
    <dbReference type="NCBI Taxonomy" id="1335043"/>
    <lineage>
        <taxon>Bacteria</taxon>
        <taxon>Pseudomonadati</taxon>
        <taxon>Pseudomonadota</taxon>
        <taxon>Alphaproteobacteria</taxon>
        <taxon>Hyphomicrobiales</taxon>
        <taxon>Devosiaceae</taxon>
        <taxon>Paradevosia</taxon>
    </lineage>
</organism>
<protein>
    <submittedName>
        <fullName evidence="2">Uncharacterized protein</fullName>
    </submittedName>
</protein>
<feature type="signal peptide" evidence="1">
    <location>
        <begin position="1"/>
        <end position="20"/>
    </location>
</feature>
<evidence type="ECO:0000313" key="2">
    <source>
        <dbReference type="EMBL" id="MCI0125559.1"/>
    </source>
</evidence>
<keyword evidence="3" id="KW-1185">Reference proteome</keyword>
<comment type="caution">
    <text evidence="2">The sequence shown here is derived from an EMBL/GenBank/DDBJ whole genome shotgun (WGS) entry which is preliminary data.</text>
</comment>
<dbReference type="AlphaFoldDB" id="A0AA41QKR5"/>
<evidence type="ECO:0000313" key="3">
    <source>
        <dbReference type="Proteomes" id="UP001156140"/>
    </source>
</evidence>
<gene>
    <name evidence="2" type="ORF">ML536_01825</name>
</gene>
<keyword evidence="1" id="KW-0732">Signal</keyword>
<sequence>MRLIFWALAALAIISAPAQAASTIWDLRPGRTAAEQPRGFVEQACGTNGGPPAEFIDGFEAFSQCAAEPSGLHEVYFRYDDEAAIRHDALGLPTEATAGATRVYGMGAILSALFDDAGLLRGLRIVSDPRGAEAHVRNDHWRLAGLLQEHFGAEDWACSDIAPSAREEAVSSYFVRRNCSKETPEYGLTSSQDYFHKSGEQFVDEFGKVQATYFVSTSRFEILWKDGARSE</sequence>
<evidence type="ECO:0000256" key="1">
    <source>
        <dbReference type="SAM" id="SignalP"/>
    </source>
</evidence>
<feature type="chain" id="PRO_5041469799" evidence="1">
    <location>
        <begin position="21"/>
        <end position="231"/>
    </location>
</feature>
<dbReference type="RefSeq" id="WP_281734752.1">
    <property type="nucleotide sequence ID" value="NZ_JAKETQ010000001.1"/>
</dbReference>